<comment type="subcellular location">
    <subcellularLocation>
        <location evidence="8">Cell membrane</location>
        <topology evidence="8">Multi-pass membrane protein</topology>
    </subcellularLocation>
    <subcellularLocation>
        <location evidence="1">Endomembrane system</location>
        <topology evidence="1">Multi-pass membrane protein</topology>
    </subcellularLocation>
</comment>
<feature type="transmembrane region" description="Helical" evidence="8">
    <location>
        <begin position="150"/>
        <end position="171"/>
    </location>
</feature>
<dbReference type="Proteomes" id="UP001156614">
    <property type="component" value="Unassembled WGS sequence"/>
</dbReference>
<evidence type="ECO:0000256" key="8">
    <source>
        <dbReference type="RuleBase" id="RU362101"/>
    </source>
</evidence>
<evidence type="ECO:0000256" key="1">
    <source>
        <dbReference type="ARBA" id="ARBA00004127"/>
    </source>
</evidence>
<feature type="transmembrane region" description="Helical" evidence="8">
    <location>
        <begin position="233"/>
        <end position="256"/>
    </location>
</feature>
<dbReference type="PANTHER" id="PTHR31611:SF0">
    <property type="entry name" value="HIGH-AFFINITY NICKEL TRANSPORT PROTEIN NIC1"/>
    <property type="match status" value="1"/>
</dbReference>
<feature type="transmembrane region" description="Helical" evidence="8">
    <location>
        <begin position="108"/>
        <end position="129"/>
    </location>
</feature>
<evidence type="ECO:0000313" key="10">
    <source>
        <dbReference type="Proteomes" id="UP001156614"/>
    </source>
</evidence>
<evidence type="ECO:0000256" key="2">
    <source>
        <dbReference type="ARBA" id="ARBA00010892"/>
    </source>
</evidence>
<evidence type="ECO:0000256" key="6">
    <source>
        <dbReference type="ARBA" id="ARBA00022989"/>
    </source>
</evidence>
<keyword evidence="5 8" id="KW-0812">Transmembrane</keyword>
<dbReference type="AlphaFoldDB" id="A0AAV5NCY5"/>
<feature type="transmembrane region" description="Helical" evidence="8">
    <location>
        <begin position="6"/>
        <end position="30"/>
    </location>
</feature>
<dbReference type="EMBL" id="BSNU01000001">
    <property type="protein sequence ID" value="GLQ61999.1"/>
    <property type="molecule type" value="Genomic_DNA"/>
</dbReference>
<accession>A0AAV5NCY5</accession>
<keyword evidence="3 8" id="KW-0813">Transport</keyword>
<evidence type="ECO:0000256" key="7">
    <source>
        <dbReference type="ARBA" id="ARBA00023136"/>
    </source>
</evidence>
<sequence length="309" mass="33914">MGLVLINGLVWLLAFIFFHENSLLLGAAGLSYGLGLRHALDADHIAVIDNVTRAALREKREARAAGLFFSLGHSTIVCLATLIVVLAGQRYHTQIDAFAVHGGLFGTWVSALFLCMVAVMNALTFRDLWRRRNGRVNNGPRGLSRMLEPVMRQVSVSWHLYPIGFLFGLGFDTASEISLLGISIVQGEHGLPVWEIMMFPLLFTAGMALLDTADSMLMHGLYKRAERGTASNLALTLASVMLAFVIALIEITNFFGDKLHGLSMLTDFAGFVSAHFEMIGAFVFGASVIGWIWLKPERETGLEDMRGNI</sequence>
<evidence type="ECO:0000256" key="4">
    <source>
        <dbReference type="ARBA" id="ARBA00022596"/>
    </source>
</evidence>
<keyword evidence="7 8" id="KW-0472">Membrane</keyword>
<dbReference type="InterPro" id="IPR011541">
    <property type="entry name" value="Ni/Co_transpt_high_affinity"/>
</dbReference>
<feature type="transmembrane region" description="Helical" evidence="8">
    <location>
        <begin position="268"/>
        <end position="294"/>
    </location>
</feature>
<keyword evidence="4" id="KW-0533">Nickel</keyword>
<dbReference type="Pfam" id="PF03824">
    <property type="entry name" value="NicO"/>
    <property type="match status" value="1"/>
</dbReference>
<reference evidence="10" key="1">
    <citation type="journal article" date="2019" name="Int. J. Syst. Evol. Microbiol.">
        <title>The Global Catalogue of Microorganisms (GCM) 10K type strain sequencing project: providing services to taxonomists for standard genome sequencing and annotation.</title>
        <authorList>
            <consortium name="The Broad Institute Genomics Platform"/>
            <consortium name="The Broad Institute Genome Sequencing Center for Infectious Disease"/>
            <person name="Wu L."/>
            <person name="Ma J."/>
        </authorList>
    </citation>
    <scope>NUCLEOTIDE SEQUENCE [LARGE SCALE GENOMIC DNA]</scope>
    <source>
        <strain evidence="10">NBRC 3267</strain>
    </source>
</reference>
<feature type="transmembrane region" description="Helical" evidence="8">
    <location>
        <begin position="191"/>
        <end position="212"/>
    </location>
</feature>
<comment type="caution">
    <text evidence="9">The sequence shown here is derived from an EMBL/GenBank/DDBJ whole genome shotgun (WGS) entry which is preliminary data.</text>
</comment>
<evidence type="ECO:0000256" key="3">
    <source>
        <dbReference type="ARBA" id="ARBA00022448"/>
    </source>
</evidence>
<dbReference type="RefSeq" id="WP_167386153.1">
    <property type="nucleotide sequence ID" value="NZ_BEWM01000004.1"/>
</dbReference>
<evidence type="ECO:0000256" key="5">
    <source>
        <dbReference type="ARBA" id="ARBA00022692"/>
    </source>
</evidence>
<dbReference type="PANTHER" id="PTHR31611">
    <property type="entry name" value="HIGH-AFFINITY NICKEL TRANSPORT PROTEIN NIC1"/>
    <property type="match status" value="1"/>
</dbReference>
<feature type="transmembrane region" description="Helical" evidence="8">
    <location>
        <begin position="67"/>
        <end position="88"/>
    </location>
</feature>
<keyword evidence="10" id="KW-1185">Reference proteome</keyword>
<name>A0AAV5NCY5_9PROT</name>
<dbReference type="GO" id="GO:0012505">
    <property type="term" value="C:endomembrane system"/>
    <property type="evidence" value="ECO:0007669"/>
    <property type="project" value="UniProtKB-SubCell"/>
</dbReference>
<evidence type="ECO:0000313" key="9">
    <source>
        <dbReference type="EMBL" id="GLQ61999.1"/>
    </source>
</evidence>
<proteinExistence type="inferred from homology"/>
<organism evidence="9 10">
    <name type="scientific">Gluconobacter cerinus</name>
    <dbReference type="NCBI Taxonomy" id="38307"/>
    <lineage>
        <taxon>Bacteria</taxon>
        <taxon>Pseudomonadati</taxon>
        <taxon>Pseudomonadota</taxon>
        <taxon>Alphaproteobacteria</taxon>
        <taxon>Acetobacterales</taxon>
        <taxon>Acetobacteraceae</taxon>
        <taxon>Gluconobacter</taxon>
    </lineage>
</organism>
<comment type="similarity">
    <text evidence="2 8">Belongs to the NiCoT transporter (TC 2.A.52) family.</text>
</comment>
<dbReference type="GO" id="GO:0015099">
    <property type="term" value="F:nickel cation transmembrane transporter activity"/>
    <property type="evidence" value="ECO:0007669"/>
    <property type="project" value="UniProtKB-UniRule"/>
</dbReference>
<gene>
    <name evidence="9" type="ORF">GCM10007867_08440</name>
</gene>
<dbReference type="GO" id="GO:0005886">
    <property type="term" value="C:plasma membrane"/>
    <property type="evidence" value="ECO:0007669"/>
    <property type="project" value="UniProtKB-SubCell"/>
</dbReference>
<protein>
    <recommendedName>
        <fullName evidence="8">Nickel/cobalt efflux system</fullName>
    </recommendedName>
</protein>
<keyword evidence="6 8" id="KW-1133">Transmembrane helix</keyword>
<dbReference type="InterPro" id="IPR004688">
    <property type="entry name" value="Ni/Co_transpt"/>
</dbReference>